<name>A0ABR2QQC1_9ROSI</name>
<dbReference type="Proteomes" id="UP001396334">
    <property type="component" value="Unassembled WGS sequence"/>
</dbReference>
<comment type="caution">
    <text evidence="1">The sequence shown here is derived from an EMBL/GenBank/DDBJ whole genome shotgun (WGS) entry which is preliminary data.</text>
</comment>
<organism evidence="1 2">
    <name type="scientific">Hibiscus sabdariffa</name>
    <name type="common">roselle</name>
    <dbReference type="NCBI Taxonomy" id="183260"/>
    <lineage>
        <taxon>Eukaryota</taxon>
        <taxon>Viridiplantae</taxon>
        <taxon>Streptophyta</taxon>
        <taxon>Embryophyta</taxon>
        <taxon>Tracheophyta</taxon>
        <taxon>Spermatophyta</taxon>
        <taxon>Magnoliopsida</taxon>
        <taxon>eudicotyledons</taxon>
        <taxon>Gunneridae</taxon>
        <taxon>Pentapetalae</taxon>
        <taxon>rosids</taxon>
        <taxon>malvids</taxon>
        <taxon>Malvales</taxon>
        <taxon>Malvaceae</taxon>
        <taxon>Malvoideae</taxon>
        <taxon>Hibiscus</taxon>
    </lineage>
</organism>
<accession>A0ABR2QQC1</accession>
<protein>
    <submittedName>
        <fullName evidence="1">Uncharacterized protein</fullName>
    </submittedName>
</protein>
<reference evidence="1 2" key="1">
    <citation type="journal article" date="2024" name="G3 (Bethesda)">
        <title>Genome assembly of Hibiscus sabdariffa L. provides insights into metabolisms of medicinal natural products.</title>
        <authorList>
            <person name="Kim T."/>
        </authorList>
    </citation>
    <scope>NUCLEOTIDE SEQUENCE [LARGE SCALE GENOMIC DNA]</scope>
    <source>
        <strain evidence="1">TK-2024</strain>
        <tissue evidence="1">Old leaves</tissue>
    </source>
</reference>
<keyword evidence="2" id="KW-1185">Reference proteome</keyword>
<proteinExistence type="predicted"/>
<dbReference type="EMBL" id="JBBPBN010000034">
    <property type="protein sequence ID" value="KAK9002737.1"/>
    <property type="molecule type" value="Genomic_DNA"/>
</dbReference>
<evidence type="ECO:0000313" key="1">
    <source>
        <dbReference type="EMBL" id="KAK9002737.1"/>
    </source>
</evidence>
<gene>
    <name evidence="1" type="ORF">V6N11_060318</name>
</gene>
<evidence type="ECO:0000313" key="2">
    <source>
        <dbReference type="Proteomes" id="UP001396334"/>
    </source>
</evidence>
<sequence length="79" mass="8966">MLNNNPGCAGAGDIIRHYQGNRGIGYRRLVLLLIQLSRTVDAASHPNTVPFMFCSCKAFFNCKIQHHQGLDLPRREEKR</sequence>